<reference evidence="6 7" key="1">
    <citation type="journal article" name="Front. Microbiol.">
        <title>Sugar Metabolism of the First Thermophilic Planctomycete Thermogutta terrifontis: Comparative Genomic and Transcriptomic Approaches.</title>
        <authorList>
            <person name="Elcheninov A.G."/>
            <person name="Menzel P."/>
            <person name="Gudbergsdottir S.R."/>
            <person name="Slesarev A.I."/>
            <person name="Kadnikov V.V."/>
            <person name="Krogh A."/>
            <person name="Bonch-Osmolovskaya E.A."/>
            <person name="Peng X."/>
            <person name="Kublanov I.V."/>
        </authorList>
    </citation>
    <scope>NUCLEOTIDE SEQUENCE [LARGE SCALE GENOMIC DNA]</scope>
    <source>
        <strain evidence="6 7">R1</strain>
    </source>
</reference>
<feature type="domain" description="Sulfatase N-terminal" evidence="4">
    <location>
        <begin position="377"/>
        <end position="683"/>
    </location>
</feature>
<evidence type="ECO:0000313" key="7">
    <source>
        <dbReference type="Proteomes" id="UP000215086"/>
    </source>
</evidence>
<dbReference type="OrthoDB" id="41724at2"/>
<evidence type="ECO:0008006" key="8">
    <source>
        <dbReference type="Google" id="ProtNLM"/>
    </source>
</evidence>
<dbReference type="InterPro" id="IPR017850">
    <property type="entry name" value="Alkaline_phosphatase_core_sf"/>
</dbReference>
<dbReference type="Gene3D" id="3.40.720.10">
    <property type="entry name" value="Alkaline Phosphatase, subunit A"/>
    <property type="match status" value="1"/>
</dbReference>
<dbReference type="AlphaFoldDB" id="A0A286RDL4"/>
<dbReference type="InterPro" id="IPR036278">
    <property type="entry name" value="Sialidase_sf"/>
</dbReference>
<keyword evidence="7" id="KW-1185">Reference proteome</keyword>
<accession>A0A286RDL4</accession>
<dbReference type="SUPFAM" id="SSF50939">
    <property type="entry name" value="Sialidases"/>
    <property type="match status" value="1"/>
</dbReference>
<evidence type="ECO:0000259" key="4">
    <source>
        <dbReference type="Pfam" id="PF00884"/>
    </source>
</evidence>
<evidence type="ECO:0000313" key="6">
    <source>
        <dbReference type="EMBL" id="ASV74033.1"/>
    </source>
</evidence>
<keyword evidence="3" id="KW-0732">Signal</keyword>
<dbReference type="Gene3D" id="2.120.10.10">
    <property type="match status" value="1"/>
</dbReference>
<dbReference type="CDD" id="cd16146">
    <property type="entry name" value="ARS_like"/>
    <property type="match status" value="1"/>
</dbReference>
<organism evidence="6 7">
    <name type="scientific">Thermogutta terrifontis</name>
    <dbReference type="NCBI Taxonomy" id="1331910"/>
    <lineage>
        <taxon>Bacteria</taxon>
        <taxon>Pseudomonadati</taxon>
        <taxon>Planctomycetota</taxon>
        <taxon>Planctomycetia</taxon>
        <taxon>Pirellulales</taxon>
        <taxon>Thermoguttaceae</taxon>
        <taxon>Thermogutta</taxon>
    </lineage>
</organism>
<evidence type="ECO:0000256" key="2">
    <source>
        <dbReference type="ARBA" id="ARBA00022801"/>
    </source>
</evidence>
<dbReference type="SUPFAM" id="SSF53649">
    <property type="entry name" value="Alkaline phosphatase-like"/>
    <property type="match status" value="1"/>
</dbReference>
<comment type="similarity">
    <text evidence="1">Belongs to the sulfatase family.</text>
</comment>
<evidence type="ECO:0000256" key="1">
    <source>
        <dbReference type="ARBA" id="ARBA00008779"/>
    </source>
</evidence>
<keyword evidence="2" id="KW-0378">Hydrolase</keyword>
<dbReference type="InterPro" id="IPR011040">
    <property type="entry name" value="Sialidase"/>
</dbReference>
<dbReference type="Gene3D" id="3.30.1120.10">
    <property type="match status" value="1"/>
</dbReference>
<name>A0A286RDL4_9BACT</name>
<dbReference type="PANTHER" id="PTHR43752:SF2">
    <property type="entry name" value="BNR_ASP-BOX REPEAT FAMILY PROTEIN"/>
    <property type="match status" value="1"/>
</dbReference>
<protein>
    <recommendedName>
        <fullName evidence="8">Choline-sulfatase</fullName>
    </recommendedName>
</protein>
<sequence>MSTALQPSWLFPLAMGLVCAAVAGSQPASAAEASPDGAIVQKEFIFETAPFRSCHASTIVETEDGLLAAWFGGDREGAENVGIWLSRSEAGRWTAPVQVATGEQADGRRYPCWNPVLFRPRDGKIYLFYKVGPSPSRWWGMVKESPDNGKTWQPAVRLPDGFLGPIKNKPLELEDGTWICPSSTETPERPSRWRIHFEITKDHGQTWTKVSPPDGAEILDAIQPSILQVAPNRLVAIGRTRQGRIFWTASYDGGNTWTPVQRTVVPNPNSGIDAVTLADGRQLLVYNPTTRGRSPLSVALSQDGVDWKEVLTLEDEPEEFSYPAVIQTRDGLVHITYTWKRERIRHVVLDPRKLSLPKQQPVGGPRAQSVTAPLSRPNVIIVLTDDQGFGDLSCHGNPILFTPNIDRLAREGVRLRDFHVSPVCTPTRGQLMTGLDALRNGARSVPAATNMIWREIPTMAELFRKNGYRTGQFGKWHLGDHYPDRPFDRGFDKAIWFGGWGVASDVEFDNDCVNIRYREENRVAQANRYCTDFWFDKALEWMSECARQKETFLCYIATNAPHGPLWAQEKDAAPYQSLVRPNVANFFGMIANIDENMGRLENWLQETGLRDNTIVIFMTDNGGTAGRQVYNGGLREGKGSYYDGGHRVPCFIRWPAGGIQGGREVNQPTQIQDILPTLLELCGLSTPEGVRFDGLSLASVLRNPDATLPDRMFVVQYGGRVRAVKYDACVVWGPWRLVHGKELYNVAEDRAQTRDLSTQRPDIVARMRAFYEDWWSGVEKRVYEYQPILVGTEQENPVILSSNYWAGVDVDNHHRVSAAEGGPRGGPFHIRITRGGLYRIELRRWPFHTEEPLGSPGPKQTVAGRSLVNVITNRKALPIHGAVLRIGTHEMRAKTSPDAIGVPFEMELPEGDTQLQAWFQDSEGNDLCGAFYVKIELLRP</sequence>
<gene>
    <name evidence="6" type="ORF">THTE_1431</name>
</gene>
<dbReference type="PROSITE" id="PS00523">
    <property type="entry name" value="SULFATASE_1"/>
    <property type="match status" value="1"/>
</dbReference>
<dbReference type="RefSeq" id="WP_095414474.1">
    <property type="nucleotide sequence ID" value="NZ_CP018477.1"/>
</dbReference>
<dbReference type="CDD" id="cd15482">
    <property type="entry name" value="Sialidase_non-viral"/>
    <property type="match status" value="1"/>
</dbReference>
<dbReference type="KEGG" id="ttf:THTE_1431"/>
<feature type="chain" id="PRO_5013013158" description="Choline-sulfatase" evidence="3">
    <location>
        <begin position="31"/>
        <end position="940"/>
    </location>
</feature>
<dbReference type="Proteomes" id="UP000215086">
    <property type="component" value="Chromosome"/>
</dbReference>
<proteinExistence type="inferred from homology"/>
<dbReference type="Pfam" id="PF00884">
    <property type="entry name" value="Sulfatase"/>
    <property type="match status" value="1"/>
</dbReference>
<evidence type="ECO:0000256" key="3">
    <source>
        <dbReference type="SAM" id="SignalP"/>
    </source>
</evidence>
<dbReference type="GO" id="GO:0016787">
    <property type="term" value="F:hydrolase activity"/>
    <property type="evidence" value="ECO:0007669"/>
    <property type="project" value="UniProtKB-KW"/>
</dbReference>
<dbReference type="PANTHER" id="PTHR43752">
    <property type="entry name" value="BNR/ASP-BOX REPEAT FAMILY PROTEIN"/>
    <property type="match status" value="1"/>
</dbReference>
<feature type="signal peptide" evidence="3">
    <location>
        <begin position="1"/>
        <end position="30"/>
    </location>
</feature>
<dbReference type="Pfam" id="PF13088">
    <property type="entry name" value="BNR_2"/>
    <property type="match status" value="1"/>
</dbReference>
<evidence type="ECO:0000259" key="5">
    <source>
        <dbReference type="Pfam" id="PF13088"/>
    </source>
</evidence>
<dbReference type="InterPro" id="IPR000917">
    <property type="entry name" value="Sulfatase_N"/>
</dbReference>
<feature type="domain" description="Sialidase" evidence="5">
    <location>
        <begin position="66"/>
        <end position="335"/>
    </location>
</feature>
<dbReference type="InterPro" id="IPR024607">
    <property type="entry name" value="Sulfatase_CS"/>
</dbReference>
<dbReference type="EMBL" id="CP018477">
    <property type="protein sequence ID" value="ASV74033.1"/>
    <property type="molecule type" value="Genomic_DNA"/>
</dbReference>